<reference evidence="2 3" key="1">
    <citation type="submission" date="2019-02" db="EMBL/GenBank/DDBJ databases">
        <title>Deep-cultivation of Planctomycetes and their phenomic and genomic characterization uncovers novel biology.</title>
        <authorList>
            <person name="Wiegand S."/>
            <person name="Jogler M."/>
            <person name="Boedeker C."/>
            <person name="Pinto D."/>
            <person name="Vollmers J."/>
            <person name="Rivas-Marin E."/>
            <person name="Kohn T."/>
            <person name="Peeters S.H."/>
            <person name="Heuer A."/>
            <person name="Rast P."/>
            <person name="Oberbeckmann S."/>
            <person name="Bunk B."/>
            <person name="Jeske O."/>
            <person name="Meyerdierks A."/>
            <person name="Storesund J.E."/>
            <person name="Kallscheuer N."/>
            <person name="Luecker S."/>
            <person name="Lage O.M."/>
            <person name="Pohl T."/>
            <person name="Merkel B.J."/>
            <person name="Hornburger P."/>
            <person name="Mueller R.-W."/>
            <person name="Bruemmer F."/>
            <person name="Labrenz M."/>
            <person name="Spormann A.M."/>
            <person name="Op den Camp H."/>
            <person name="Overmann J."/>
            <person name="Amann R."/>
            <person name="Jetten M.S.M."/>
            <person name="Mascher T."/>
            <person name="Medema M.H."/>
            <person name="Devos D.P."/>
            <person name="Kaster A.-K."/>
            <person name="Ovreas L."/>
            <person name="Rohde M."/>
            <person name="Galperin M.Y."/>
            <person name="Jogler C."/>
        </authorList>
    </citation>
    <scope>NUCLEOTIDE SEQUENCE [LARGE SCALE GENOMIC DNA]</scope>
    <source>
        <strain evidence="2 3">V22</strain>
    </source>
</reference>
<dbReference type="InterPro" id="IPR008930">
    <property type="entry name" value="Terpenoid_cyclase/PrenylTrfase"/>
</dbReference>
<dbReference type="EMBL" id="CP036316">
    <property type="protein sequence ID" value="QDT66771.1"/>
    <property type="molecule type" value="Genomic_DNA"/>
</dbReference>
<dbReference type="CDD" id="cd00688">
    <property type="entry name" value="ISOPREN_C2_like"/>
    <property type="match status" value="1"/>
</dbReference>
<evidence type="ECO:0000313" key="2">
    <source>
        <dbReference type="EMBL" id="QDT66771.1"/>
    </source>
</evidence>
<evidence type="ECO:0008006" key="4">
    <source>
        <dbReference type="Google" id="ProtNLM"/>
    </source>
</evidence>
<gene>
    <name evidence="2" type="ORF">V22_40420</name>
</gene>
<protein>
    <recommendedName>
        <fullName evidence="4">Prenyltransferase and squalene oxidase repeat protein</fullName>
    </recommendedName>
</protein>
<sequence length="359" mass="40125" precursor="true">MRSIFILYLMLFPSIAFTQEEVAEELLTYSGNEVDDVIDRGIAYLLKQQREDGAITDKGHDTTMTALSIMALASVGVQPTDDTPESTSMRKALRFVLQDDRIDDKGYFGRKDGSQMYGHGIVTLMLTEMLGMGTSDAEDQLIHDRCQQAIDLILSSQKIDKPIYHRGGWRYKPDSRDSDLSVSIWQLMALRSAKNDGLKVPGSAIDAAVEYLKRSYASPLDRNGLPDNQASGFSYIPNQRNPSYTMTAAGLLAMQVCGEYESPLVKGAADWLIKRPPKWNSHYCSYGTYYYAQGMYQRGGDYAEDASRLVTEMLLNEQGEDGAWTAGNGSERNHGKVYCTALSILSLSVKYHYLPIYQK</sequence>
<dbReference type="AlphaFoldDB" id="A0A517TEG7"/>
<dbReference type="RefSeq" id="WP_197439783.1">
    <property type="nucleotide sequence ID" value="NZ_CP036316.1"/>
</dbReference>
<accession>A0A517TEG7</accession>
<keyword evidence="3" id="KW-1185">Reference proteome</keyword>
<dbReference type="Proteomes" id="UP000319976">
    <property type="component" value="Chromosome"/>
</dbReference>
<feature type="signal peptide" evidence="1">
    <location>
        <begin position="1"/>
        <end position="18"/>
    </location>
</feature>
<dbReference type="Gene3D" id="1.50.10.20">
    <property type="match status" value="2"/>
</dbReference>
<dbReference type="KEGG" id="chya:V22_40420"/>
<dbReference type="SUPFAM" id="SSF48239">
    <property type="entry name" value="Terpenoid cyclases/Protein prenyltransferases"/>
    <property type="match status" value="1"/>
</dbReference>
<evidence type="ECO:0000313" key="3">
    <source>
        <dbReference type="Proteomes" id="UP000319976"/>
    </source>
</evidence>
<keyword evidence="1" id="KW-0732">Signal</keyword>
<organism evidence="2 3">
    <name type="scientific">Calycomorphotria hydatis</name>
    <dbReference type="NCBI Taxonomy" id="2528027"/>
    <lineage>
        <taxon>Bacteria</taxon>
        <taxon>Pseudomonadati</taxon>
        <taxon>Planctomycetota</taxon>
        <taxon>Planctomycetia</taxon>
        <taxon>Planctomycetales</taxon>
        <taxon>Planctomycetaceae</taxon>
        <taxon>Calycomorphotria</taxon>
    </lineage>
</organism>
<name>A0A517TEG7_9PLAN</name>
<proteinExistence type="predicted"/>
<feature type="chain" id="PRO_5022106826" description="Prenyltransferase and squalene oxidase repeat protein" evidence="1">
    <location>
        <begin position="19"/>
        <end position="359"/>
    </location>
</feature>
<evidence type="ECO:0000256" key="1">
    <source>
        <dbReference type="SAM" id="SignalP"/>
    </source>
</evidence>